<keyword evidence="14" id="KW-0966">Cell projection</keyword>
<dbReference type="FunFam" id="2.60.40.60:FF:000098">
    <property type="entry name" value="cadherin-23 isoform X1"/>
    <property type="match status" value="1"/>
</dbReference>
<feature type="region of interest" description="Disordered" evidence="20">
    <location>
        <begin position="1"/>
        <end position="68"/>
    </location>
</feature>
<feature type="compositionally biased region" description="Low complexity" evidence="20">
    <location>
        <begin position="1"/>
        <end position="12"/>
    </location>
</feature>
<feature type="domain" description="Cadherin" evidence="22">
    <location>
        <begin position="454"/>
        <end position="568"/>
    </location>
</feature>
<dbReference type="GO" id="GO:0007156">
    <property type="term" value="P:homophilic cell adhesion via plasma membrane adhesion molecules"/>
    <property type="evidence" value="ECO:0007669"/>
    <property type="project" value="InterPro"/>
</dbReference>
<evidence type="ECO:0000256" key="13">
    <source>
        <dbReference type="ARBA" id="ARBA00023136"/>
    </source>
</evidence>
<protein>
    <recommendedName>
        <fullName evidence="18">Cadherin-related family member 2</fullName>
    </recommendedName>
</protein>
<accession>A0A7M4FZM5</accession>
<gene>
    <name evidence="23" type="primary">CDHR2</name>
</gene>
<evidence type="ECO:0000259" key="22">
    <source>
        <dbReference type="PROSITE" id="PS50268"/>
    </source>
</evidence>
<feature type="compositionally biased region" description="Low complexity" evidence="20">
    <location>
        <begin position="40"/>
        <end position="54"/>
    </location>
</feature>
<dbReference type="InterPro" id="IPR018247">
    <property type="entry name" value="EF_Hand_1_Ca_BS"/>
</dbReference>
<evidence type="ECO:0000256" key="11">
    <source>
        <dbReference type="ARBA" id="ARBA00022949"/>
    </source>
</evidence>
<dbReference type="FunFam" id="2.60.40.60:FF:000094">
    <property type="entry name" value="protocadherin gamma-C4 isoform X2"/>
    <property type="match status" value="2"/>
</dbReference>
<evidence type="ECO:0000256" key="16">
    <source>
        <dbReference type="ARBA" id="ARBA00060382"/>
    </source>
</evidence>
<dbReference type="GO" id="GO:0030855">
    <property type="term" value="P:epithelial cell differentiation"/>
    <property type="evidence" value="ECO:0007669"/>
    <property type="project" value="Ensembl"/>
</dbReference>
<feature type="domain" description="Cadherin" evidence="22">
    <location>
        <begin position="569"/>
        <end position="674"/>
    </location>
</feature>
<dbReference type="Pfam" id="PF00028">
    <property type="entry name" value="Cadherin"/>
    <property type="match status" value="5"/>
</dbReference>
<dbReference type="Proteomes" id="UP000594220">
    <property type="component" value="Unplaced"/>
</dbReference>
<reference evidence="23" key="1">
    <citation type="submission" date="2025-08" db="UniProtKB">
        <authorList>
            <consortium name="Ensembl"/>
        </authorList>
    </citation>
    <scope>IDENTIFICATION</scope>
</reference>
<keyword evidence="24" id="KW-1185">Reference proteome</keyword>
<dbReference type="GO" id="GO:0005509">
    <property type="term" value="F:calcium ion binding"/>
    <property type="evidence" value="ECO:0007669"/>
    <property type="project" value="UniProtKB-UniRule"/>
</dbReference>
<evidence type="ECO:0000256" key="9">
    <source>
        <dbReference type="ARBA" id="ARBA00022837"/>
    </source>
</evidence>
<dbReference type="InterPro" id="IPR015919">
    <property type="entry name" value="Cadherin-like_sf"/>
</dbReference>
<evidence type="ECO:0000256" key="19">
    <source>
        <dbReference type="PROSITE-ProRule" id="PRU00043"/>
    </source>
</evidence>
<keyword evidence="11" id="KW-0965">Cell junction</keyword>
<dbReference type="Gene3D" id="2.60.40.60">
    <property type="entry name" value="Cadherins"/>
    <property type="match status" value="9"/>
</dbReference>
<dbReference type="GO" id="GO:0060243">
    <property type="term" value="P:negative regulation of cell growth involved in contact inhibition"/>
    <property type="evidence" value="ECO:0007669"/>
    <property type="project" value="Ensembl"/>
</dbReference>
<dbReference type="GO" id="GO:0031526">
    <property type="term" value="C:brush border membrane"/>
    <property type="evidence" value="ECO:0007669"/>
    <property type="project" value="Ensembl"/>
</dbReference>
<sequence>MTLAIAVAGSPAGSPPPRRPGVPGGVLLPRACPARRGETPAVAAPAGGPLLPAPRQSPGRAQPCPGPAPALLLPEQSRTIPPCPARAKGPLWAQRLAARAAEHPGEPAAVSGNMAPVFNMTSVVVPEDLLRGAVAFVLTAYDADGDPLHFGLEGADAFYFSVNANTGSVTLVASLDRETKPRLSLNVLVSDGKNQMVTKRLTVIVEDRNDNRPLFQNEPYMADVPENVPNGTTIINVLAEDKDSGPASHVSYQIVEVTPNNAKNHDLFRVLGNGTVLLNGLLNYMQQSTYYLIRINATDGGGQLYGKPVYQTTSTSVSVNVLDQPDLDPQFLNEPYVGSVPENCPLGTSVLTVSAMDRDTGVNDVILYSLTNTSLPFAINNTTGTITVTGALDRESLPSDELLLEVLARERNLDIHNQPAQARATVTVRVTDINDNRPQFYRCVLPHCDFTRPPQHRFEGHIAEHASARLPVANLNIVARDPDKGSNGTFELSLQGRDAAAFSVLPSRVTGEGEVQLLVQNPVLVDYERVPEMTVEIIANDTRNPANCCSVATVTIRLEDINDHSPTFNQSVYKLYVMENSPTDTVISRGIMATDPDTGAFGNISYQLLPESIQDIFAVNAVSGEVLVRNGSLLDREMRAVYYATLQATDGAHLTGSTLLEITLEDDNDNDPVVTGTYKIFVVEGQENVSVQIQAYDNDEPGTNNSRLRFTLEPGPFSANFTIDPDTGLLRSLGPLDREALNETWRGQMGVTVRVQDSGQPLRSTLVNVTITVEDVNDNAPVFIGLPYKFEVQEHPAGGFVGSVEAMDADQTDVNQRISFVKNGSGSSNFLLRSHCLGPGHYQGLLSLDPDVPLDYEQLSQPVFNLTVLAQNTATDDTLTTVSTVVQVVITDINDEPPTIQPSPLPDARVAENSTGPQPELLTTVQASDPDTNHTLSFQELGLSCYKGGAPMGSVCHGWFHLAPNGSVFANRSEIDYEACDLARLTLRVHDNSTVFGSAYSQNETLRIIIEDANDNSPEFLPIKDTFVVIPDLSPMDLQVAVVKAWDMDTGPRGVITFAIRRIIFIQEGGLEHTLDNLFKVVTSAKDGTYVGSIQVASNLDGSLKGQYRVTVEAMDGAVPVLSTQAVLDIFTVDQSYRIRLQFRRTVDEVQGNTEQIKIALTAATKTTVYVAAIRALEGAPASRSARAAAHSVMEAYFIYSNGTALDFHQFSTIVQSDPQALTQLVQLGLAVIDPGETAQTDKQKELVGVIAGLAGALALLILLMAVVLVSSSRSYRRKLTALKALQTATTLAPDTVQQGPAIPGTNKYNAERANPVLNLALSLDEDDRDSSLDSTSVNSLDENAVDVAEEGSAMPRGRVGASAHTDSGKEPLAAALWGHRAHPSTGMAQPPGASSPAVMRLSTPSLDTTDL</sequence>
<feature type="domain" description="Cadherin" evidence="22">
    <location>
        <begin position="784"/>
        <end position="900"/>
    </location>
</feature>
<feature type="region of interest" description="Disordered" evidence="20">
    <location>
        <begin position="1327"/>
        <end position="1412"/>
    </location>
</feature>
<dbReference type="GO" id="GO:0032532">
    <property type="term" value="P:regulation of microvillus length"/>
    <property type="evidence" value="ECO:0007669"/>
    <property type="project" value="Ensembl"/>
</dbReference>
<dbReference type="FunFam" id="2.60.40.60:FF:000252">
    <property type="entry name" value="Cadherin related family member 2"/>
    <property type="match status" value="1"/>
</dbReference>
<evidence type="ECO:0000256" key="4">
    <source>
        <dbReference type="ARBA" id="ARBA00022553"/>
    </source>
</evidence>
<keyword evidence="9 19" id="KW-0106">Calcium</keyword>
<feature type="domain" description="Cadherin" evidence="22">
    <location>
        <begin position="674"/>
        <end position="783"/>
    </location>
</feature>
<dbReference type="GO" id="GO:0031528">
    <property type="term" value="C:microvillus membrane"/>
    <property type="evidence" value="ECO:0007669"/>
    <property type="project" value="UniProtKB-SubCell"/>
</dbReference>
<feature type="domain" description="Cadherin" evidence="22">
    <location>
        <begin position="117"/>
        <end position="215"/>
    </location>
</feature>
<dbReference type="InterPro" id="IPR020894">
    <property type="entry name" value="Cadherin_CS"/>
</dbReference>
<keyword evidence="13 21" id="KW-0472">Membrane</keyword>
<dbReference type="GO" id="GO:0050839">
    <property type="term" value="F:cell adhesion molecule binding"/>
    <property type="evidence" value="ECO:0007669"/>
    <property type="project" value="Ensembl"/>
</dbReference>
<dbReference type="FunFam" id="2.60.40.60:FF:000264">
    <property type="entry name" value="Cadherin-related family member 2"/>
    <property type="match status" value="1"/>
</dbReference>
<dbReference type="SUPFAM" id="SSF49313">
    <property type="entry name" value="Cadherin-like"/>
    <property type="match status" value="9"/>
</dbReference>
<comment type="subcellular location">
    <subcellularLocation>
        <location evidence="1">Apical cell membrane</location>
        <topology evidence="1">Single-pass type I membrane protein</topology>
    </subcellularLocation>
    <subcellularLocation>
        <location evidence="2">Cell junction</location>
    </subcellularLocation>
    <subcellularLocation>
        <location evidence="16">Cell projection</location>
        <location evidence="16">Microvillus membrane</location>
        <topology evidence="16">Single-pass type I membrane protein</topology>
    </subcellularLocation>
</comment>
<evidence type="ECO:0000256" key="21">
    <source>
        <dbReference type="SAM" id="Phobius"/>
    </source>
</evidence>
<feature type="domain" description="Cadherin" evidence="22">
    <location>
        <begin position="332"/>
        <end position="440"/>
    </location>
</feature>
<comment type="function">
    <text evidence="15">Intermicrovillar adhesion molecule that forms, via its extracellular domain, calcium-dependent heterophilic complexes with CDHR5 on adjacent microvilli. Thereby, controls the packing of microvilli at the apical membrane of epithelial cells. Through its cytoplasmic domain, interacts with microvillus cytoplasmic proteins to form the intermicrovillar adhesion complex/IMAC. This complex plays a central role in microvilli and epithelial brush border differentiation. May also play a role in cell-cell adhesion and contact inhibition in epithelial cells.</text>
</comment>
<keyword evidence="5 21" id="KW-0812">Transmembrane</keyword>
<evidence type="ECO:0000256" key="8">
    <source>
        <dbReference type="ARBA" id="ARBA00022782"/>
    </source>
</evidence>
<evidence type="ECO:0000256" key="18">
    <source>
        <dbReference type="ARBA" id="ARBA00067497"/>
    </source>
</evidence>
<dbReference type="PROSITE" id="PS50268">
    <property type="entry name" value="CADHERIN_2"/>
    <property type="match status" value="9"/>
</dbReference>
<organism evidence="23 24">
    <name type="scientific">Crocodylus porosus</name>
    <name type="common">Saltwater crocodile</name>
    <name type="synonym">Estuarine crocodile</name>
    <dbReference type="NCBI Taxonomy" id="8502"/>
    <lineage>
        <taxon>Eukaryota</taxon>
        <taxon>Metazoa</taxon>
        <taxon>Chordata</taxon>
        <taxon>Craniata</taxon>
        <taxon>Vertebrata</taxon>
        <taxon>Euteleostomi</taxon>
        <taxon>Archelosauria</taxon>
        <taxon>Archosauria</taxon>
        <taxon>Crocodylia</taxon>
        <taxon>Longirostres</taxon>
        <taxon>Crocodylidae</taxon>
        <taxon>Crocodylus</taxon>
    </lineage>
</organism>
<dbReference type="FunFam" id="2.60.40.60:FF:000101">
    <property type="entry name" value="FAT atypical cadherin 4"/>
    <property type="match status" value="1"/>
</dbReference>
<dbReference type="PROSITE" id="PS00018">
    <property type="entry name" value="EF_HAND_1"/>
    <property type="match status" value="1"/>
</dbReference>
<evidence type="ECO:0000256" key="1">
    <source>
        <dbReference type="ARBA" id="ARBA00004247"/>
    </source>
</evidence>
<dbReference type="SMART" id="SM00112">
    <property type="entry name" value="CA"/>
    <property type="match status" value="9"/>
</dbReference>
<feature type="transmembrane region" description="Helical" evidence="21">
    <location>
        <begin position="1247"/>
        <end position="1270"/>
    </location>
</feature>
<evidence type="ECO:0000256" key="10">
    <source>
        <dbReference type="ARBA" id="ARBA00022889"/>
    </source>
</evidence>
<feature type="domain" description="Cadherin" evidence="22">
    <location>
        <begin position="1030"/>
        <end position="1143"/>
    </location>
</feature>
<evidence type="ECO:0000256" key="17">
    <source>
        <dbReference type="ARBA" id="ARBA00064960"/>
    </source>
</evidence>
<dbReference type="PROSITE" id="PS00232">
    <property type="entry name" value="CADHERIN_1"/>
    <property type="match status" value="5"/>
</dbReference>
<dbReference type="GO" id="GO:0090675">
    <property type="term" value="P:intermicrovillar adhesion"/>
    <property type="evidence" value="ECO:0007669"/>
    <property type="project" value="Ensembl"/>
</dbReference>
<evidence type="ECO:0000256" key="20">
    <source>
        <dbReference type="SAM" id="MobiDB-lite"/>
    </source>
</evidence>
<dbReference type="FunFam" id="2.60.40.60:FF:000168">
    <property type="entry name" value="Cadherin-related family member 2"/>
    <property type="match status" value="1"/>
</dbReference>
<keyword evidence="3" id="KW-1003">Cell membrane</keyword>
<dbReference type="PRINTS" id="PR00205">
    <property type="entry name" value="CADHERIN"/>
</dbReference>
<feature type="domain" description="Cadherin" evidence="22">
    <location>
        <begin position="216"/>
        <end position="331"/>
    </location>
</feature>
<evidence type="ECO:0000256" key="12">
    <source>
        <dbReference type="ARBA" id="ARBA00022989"/>
    </source>
</evidence>
<dbReference type="PANTHER" id="PTHR24026:SF133">
    <property type="entry name" value="CADHERIN-RELATED FAMILY MEMBER 2"/>
    <property type="match status" value="1"/>
</dbReference>
<keyword evidence="6" id="KW-0732">Signal</keyword>
<feature type="domain" description="Cadherin" evidence="22">
    <location>
        <begin position="902"/>
        <end position="1020"/>
    </location>
</feature>
<dbReference type="GeneTree" id="ENSGT00940000161160"/>
<evidence type="ECO:0000256" key="6">
    <source>
        <dbReference type="ARBA" id="ARBA00022729"/>
    </source>
</evidence>
<evidence type="ECO:0000256" key="2">
    <source>
        <dbReference type="ARBA" id="ARBA00004282"/>
    </source>
</evidence>
<evidence type="ECO:0000256" key="5">
    <source>
        <dbReference type="ARBA" id="ARBA00022692"/>
    </source>
</evidence>
<keyword evidence="10" id="KW-0130">Cell adhesion</keyword>
<comment type="subunit">
    <text evidence="17">Part of the IMAC/intermicrovillar adhesion complex/intermicrovillar tip-link complex composed of ANKS4B, MYO7B, USH1C, CDHR2 and CDHR5. Interacts with MAST2. Interacts (via cytoplasmic domain) with USH1C and MYO7B; required for proper localization of CDHR2 to microvilli tips and its function in brush border differentiation.</text>
</comment>
<evidence type="ECO:0000313" key="23">
    <source>
        <dbReference type="Ensembl" id="ENSCPRP00005019430.1"/>
    </source>
</evidence>
<reference evidence="23" key="2">
    <citation type="submission" date="2025-09" db="UniProtKB">
        <authorList>
            <consortium name="Ensembl"/>
        </authorList>
    </citation>
    <scope>IDENTIFICATION</scope>
</reference>
<evidence type="ECO:0000256" key="14">
    <source>
        <dbReference type="ARBA" id="ARBA00023273"/>
    </source>
</evidence>
<keyword evidence="12 21" id="KW-1133">Transmembrane helix</keyword>
<dbReference type="OMA" id="QTVMLVQ"/>
<evidence type="ECO:0000256" key="3">
    <source>
        <dbReference type="ARBA" id="ARBA00022475"/>
    </source>
</evidence>
<dbReference type="CDD" id="cd11304">
    <property type="entry name" value="Cadherin_repeat"/>
    <property type="match status" value="9"/>
</dbReference>
<evidence type="ECO:0000256" key="15">
    <source>
        <dbReference type="ARBA" id="ARBA00059631"/>
    </source>
</evidence>
<dbReference type="GO" id="GO:0044331">
    <property type="term" value="P:cell-cell adhesion mediated by cadherin"/>
    <property type="evidence" value="ECO:0007669"/>
    <property type="project" value="Ensembl"/>
</dbReference>
<name>A0A7M4FZM5_CROPO</name>
<evidence type="ECO:0000313" key="24">
    <source>
        <dbReference type="Proteomes" id="UP000594220"/>
    </source>
</evidence>
<feature type="compositionally biased region" description="Polar residues" evidence="20">
    <location>
        <begin position="1403"/>
        <end position="1412"/>
    </location>
</feature>
<dbReference type="InterPro" id="IPR002126">
    <property type="entry name" value="Cadherin-like_dom"/>
</dbReference>
<dbReference type="PANTHER" id="PTHR24026">
    <property type="entry name" value="FAT ATYPICAL CADHERIN-RELATED"/>
    <property type="match status" value="1"/>
</dbReference>
<dbReference type="Ensembl" id="ENSCPRT00005022736.1">
    <property type="protein sequence ID" value="ENSCPRP00005019430.1"/>
    <property type="gene ID" value="ENSCPRG00005013562.1"/>
</dbReference>
<keyword evidence="4" id="KW-0597">Phosphoprotein</keyword>
<evidence type="ECO:0000256" key="7">
    <source>
        <dbReference type="ARBA" id="ARBA00022737"/>
    </source>
</evidence>
<keyword evidence="7" id="KW-0677">Repeat</keyword>
<dbReference type="GO" id="GO:0070161">
    <property type="term" value="C:anchoring junction"/>
    <property type="evidence" value="ECO:0007669"/>
    <property type="project" value="UniProtKB-SubCell"/>
</dbReference>
<proteinExistence type="predicted"/>
<keyword evidence="8" id="KW-0221">Differentiation</keyword>